<evidence type="ECO:0000313" key="1">
    <source>
        <dbReference type="EMBL" id="CAB4220125.1"/>
    </source>
</evidence>
<proteinExistence type="predicted"/>
<gene>
    <name evidence="1" type="ORF">UFOVP1620_41</name>
</gene>
<reference evidence="1" key="1">
    <citation type="submission" date="2020-05" db="EMBL/GenBank/DDBJ databases">
        <authorList>
            <person name="Chiriac C."/>
            <person name="Salcher M."/>
            <person name="Ghai R."/>
            <person name="Kavagutti S V."/>
        </authorList>
    </citation>
    <scope>NUCLEOTIDE SEQUENCE</scope>
</reference>
<accession>A0A6J5SXL3</accession>
<sequence>MTWMDFSDAELRIVDEVEKNPGMKQTAIVSLMSVHDEAYPDGTCEAGTVRFLLANLVKRKVLIASGTNGYTLNDSDYPPAKPYIRK</sequence>
<dbReference type="EMBL" id="LR797487">
    <property type="protein sequence ID" value="CAB4220125.1"/>
    <property type="molecule type" value="Genomic_DNA"/>
</dbReference>
<name>A0A6J5SXL3_9CAUD</name>
<organism evidence="1">
    <name type="scientific">uncultured Caudovirales phage</name>
    <dbReference type="NCBI Taxonomy" id="2100421"/>
    <lineage>
        <taxon>Viruses</taxon>
        <taxon>Duplodnaviria</taxon>
        <taxon>Heunggongvirae</taxon>
        <taxon>Uroviricota</taxon>
        <taxon>Caudoviricetes</taxon>
        <taxon>Peduoviridae</taxon>
        <taxon>Maltschvirus</taxon>
        <taxon>Maltschvirus maltsch</taxon>
    </lineage>
</organism>
<protein>
    <submittedName>
        <fullName evidence="1">Uncharacterized protein</fullName>
    </submittedName>
</protein>